<feature type="transmembrane region" description="Helical" evidence="2">
    <location>
        <begin position="201"/>
        <end position="221"/>
    </location>
</feature>
<evidence type="ECO:0008006" key="7">
    <source>
        <dbReference type="Google" id="ProtNLM"/>
    </source>
</evidence>
<dbReference type="InterPro" id="IPR021100">
    <property type="entry name" value="N-glycosylation_EOS1"/>
</dbReference>
<dbReference type="Proteomes" id="UP000310689">
    <property type="component" value="Unassembled WGS sequence"/>
</dbReference>
<evidence type="ECO:0000313" key="4">
    <source>
        <dbReference type="EMBL" id="TIB39843.1"/>
    </source>
</evidence>
<dbReference type="PANTHER" id="PTHR28147:SF1">
    <property type="entry name" value="N-GLYCOSYLATION PROTEIN EOS1"/>
    <property type="match status" value="1"/>
</dbReference>
<feature type="transmembrane region" description="Helical" evidence="2">
    <location>
        <begin position="130"/>
        <end position="147"/>
    </location>
</feature>
<dbReference type="AlphaFoldDB" id="A0A4T0HDH2"/>
<sequence length="233" mass="26119">MAAISDDEQTESEPPPYAAVTAAATAPAYTRHRNRQRQPQPATATRSSTNTPISLTLIYQLLQLTSLLPALTGVLYLLIRFSLHTLPAPNPSRIEYLASTPWAVLTAVYSFQIISSMLHRWKQYYHPISVIIRLLSIQAASFPWIRVTLWLCSTPEKPLLAWMVVAITTAVSSSIARWYISNLSSTQSARHIDVARLVTRTILPISTLSLFSLFLLLYDLYYTRVSLQVAMAL</sequence>
<dbReference type="EMBL" id="SPOF01000013">
    <property type="protein sequence ID" value="TIB13748.1"/>
    <property type="molecule type" value="Genomic_DNA"/>
</dbReference>
<reference evidence="5 6" key="1">
    <citation type="submission" date="2019-03" db="EMBL/GenBank/DDBJ databases">
        <title>Sequencing 23 genomes of Wallemia ichthyophaga.</title>
        <authorList>
            <person name="Gostincar C."/>
        </authorList>
    </citation>
    <scope>NUCLEOTIDE SEQUENCE [LARGE SCALE GENOMIC DNA]</scope>
    <source>
        <strain evidence="4 6">EXF-6200</strain>
        <strain evidence="3 5">EXF-8621</strain>
    </source>
</reference>
<evidence type="ECO:0000313" key="5">
    <source>
        <dbReference type="Proteomes" id="UP000306954"/>
    </source>
</evidence>
<accession>A0A4T0HDH2</accession>
<dbReference type="OrthoDB" id="2139606at2759"/>
<name>A0A4T0HDH2_WALIC</name>
<keyword evidence="2" id="KW-0472">Membrane</keyword>
<protein>
    <recommendedName>
        <fullName evidence="7">N-glycosylation protein eos1</fullName>
    </recommendedName>
</protein>
<feature type="transmembrane region" description="Helical" evidence="2">
    <location>
        <begin position="57"/>
        <end position="79"/>
    </location>
</feature>
<dbReference type="Pfam" id="PF12326">
    <property type="entry name" value="EOS1"/>
    <property type="match status" value="1"/>
</dbReference>
<evidence type="ECO:0000313" key="6">
    <source>
        <dbReference type="Proteomes" id="UP000310689"/>
    </source>
</evidence>
<comment type="caution">
    <text evidence="3">The sequence shown here is derived from an EMBL/GenBank/DDBJ whole genome shotgun (WGS) entry which is preliminary data.</text>
</comment>
<gene>
    <name evidence="4" type="ORF">E3P86_00957</name>
    <name evidence="3" type="ORF">E3P90_01494</name>
</gene>
<evidence type="ECO:0000256" key="1">
    <source>
        <dbReference type="SAM" id="MobiDB-lite"/>
    </source>
</evidence>
<feature type="transmembrane region" description="Helical" evidence="2">
    <location>
        <begin position="159"/>
        <end position="180"/>
    </location>
</feature>
<feature type="compositionally biased region" description="Low complexity" evidence="1">
    <location>
        <begin position="18"/>
        <end position="29"/>
    </location>
</feature>
<dbReference type="Proteomes" id="UP000306954">
    <property type="component" value="Unassembled WGS sequence"/>
</dbReference>
<keyword evidence="2" id="KW-0812">Transmembrane</keyword>
<feature type="transmembrane region" description="Helical" evidence="2">
    <location>
        <begin position="99"/>
        <end position="118"/>
    </location>
</feature>
<dbReference type="EMBL" id="SPOI01000025">
    <property type="protein sequence ID" value="TIB39843.1"/>
    <property type="molecule type" value="Genomic_DNA"/>
</dbReference>
<keyword evidence="2" id="KW-1133">Transmembrane helix</keyword>
<feature type="compositionally biased region" description="Acidic residues" evidence="1">
    <location>
        <begin position="1"/>
        <end position="11"/>
    </location>
</feature>
<dbReference type="GO" id="GO:0034599">
    <property type="term" value="P:cellular response to oxidative stress"/>
    <property type="evidence" value="ECO:0007669"/>
    <property type="project" value="InterPro"/>
</dbReference>
<evidence type="ECO:0000256" key="2">
    <source>
        <dbReference type="SAM" id="Phobius"/>
    </source>
</evidence>
<dbReference type="GO" id="GO:0005789">
    <property type="term" value="C:endoplasmic reticulum membrane"/>
    <property type="evidence" value="ECO:0007669"/>
    <property type="project" value="InterPro"/>
</dbReference>
<feature type="region of interest" description="Disordered" evidence="1">
    <location>
        <begin position="1"/>
        <end position="48"/>
    </location>
</feature>
<feature type="compositionally biased region" description="Polar residues" evidence="1">
    <location>
        <begin position="37"/>
        <end position="48"/>
    </location>
</feature>
<evidence type="ECO:0000313" key="3">
    <source>
        <dbReference type="EMBL" id="TIB13748.1"/>
    </source>
</evidence>
<organism evidence="3 5">
    <name type="scientific">Wallemia ichthyophaga</name>
    <dbReference type="NCBI Taxonomy" id="245174"/>
    <lineage>
        <taxon>Eukaryota</taxon>
        <taxon>Fungi</taxon>
        <taxon>Dikarya</taxon>
        <taxon>Basidiomycota</taxon>
        <taxon>Wallemiomycotina</taxon>
        <taxon>Wallemiomycetes</taxon>
        <taxon>Wallemiales</taxon>
        <taxon>Wallemiaceae</taxon>
        <taxon>Wallemia</taxon>
    </lineage>
</organism>
<dbReference type="OMA" id="SIARWYI"/>
<dbReference type="GO" id="GO:0006487">
    <property type="term" value="P:protein N-linked glycosylation"/>
    <property type="evidence" value="ECO:0007669"/>
    <property type="project" value="TreeGrafter"/>
</dbReference>
<dbReference type="PANTHER" id="PTHR28147">
    <property type="entry name" value="N-GLYCOSYLATION PROTEIN EOS1"/>
    <property type="match status" value="1"/>
</dbReference>
<proteinExistence type="predicted"/>